<gene>
    <name evidence="5" type="ORF">ACFO5K_12990</name>
</gene>
<accession>A0ABV8VG91</accession>
<feature type="region of interest" description="Disordered" evidence="3">
    <location>
        <begin position="18"/>
        <end position="58"/>
    </location>
</feature>
<dbReference type="SUPFAM" id="SSF141066">
    <property type="entry name" value="ICP-like"/>
    <property type="match status" value="1"/>
</dbReference>
<keyword evidence="2" id="KW-0789">Thiol protease inhibitor</keyword>
<organism evidence="5 6">
    <name type="scientific">Nocardia halotolerans</name>
    <dbReference type="NCBI Taxonomy" id="1755878"/>
    <lineage>
        <taxon>Bacteria</taxon>
        <taxon>Bacillati</taxon>
        <taxon>Actinomycetota</taxon>
        <taxon>Actinomycetes</taxon>
        <taxon>Mycobacteriales</taxon>
        <taxon>Nocardiaceae</taxon>
        <taxon>Nocardia</taxon>
    </lineage>
</organism>
<dbReference type="PROSITE" id="PS51257">
    <property type="entry name" value="PROKAR_LIPOPROTEIN"/>
    <property type="match status" value="1"/>
</dbReference>
<feature type="domain" description="Proteinase inhibitor I42 chagasin" evidence="4">
    <location>
        <begin position="60"/>
        <end position="138"/>
    </location>
</feature>
<dbReference type="Gene3D" id="2.60.40.2020">
    <property type="match status" value="1"/>
</dbReference>
<dbReference type="InterPro" id="IPR018990">
    <property type="entry name" value="Prot_inh_I42_chagasin"/>
</dbReference>
<reference evidence="6" key="1">
    <citation type="journal article" date="2019" name="Int. J. Syst. Evol. Microbiol.">
        <title>The Global Catalogue of Microorganisms (GCM) 10K type strain sequencing project: providing services to taxonomists for standard genome sequencing and annotation.</title>
        <authorList>
            <consortium name="The Broad Institute Genomics Platform"/>
            <consortium name="The Broad Institute Genome Sequencing Center for Infectious Disease"/>
            <person name="Wu L."/>
            <person name="Ma J."/>
        </authorList>
    </citation>
    <scope>NUCLEOTIDE SEQUENCE [LARGE SCALE GENOMIC DNA]</scope>
    <source>
        <strain evidence="6">IBRC-M 10490</strain>
    </source>
</reference>
<evidence type="ECO:0000313" key="6">
    <source>
        <dbReference type="Proteomes" id="UP001595844"/>
    </source>
</evidence>
<evidence type="ECO:0000256" key="3">
    <source>
        <dbReference type="SAM" id="MobiDB-lite"/>
    </source>
</evidence>
<evidence type="ECO:0000313" key="5">
    <source>
        <dbReference type="EMBL" id="MFC4375014.1"/>
    </source>
</evidence>
<dbReference type="Proteomes" id="UP001595844">
    <property type="component" value="Unassembled WGS sequence"/>
</dbReference>
<evidence type="ECO:0000256" key="1">
    <source>
        <dbReference type="ARBA" id="ARBA00022690"/>
    </source>
</evidence>
<sequence length="141" mass="14858">MRKFLLVGLAVAGLAAGCGDDEPAPDRVTSTTLTLPDPTPASTEPPVTVDQSAGGGSVELKVGQQLRVRLPRDPASNREWEPVNLDDGILVVGKPEADDATTVWPLRAVAPGTTTVEFAYGRSVEPPVEPQSTFLLEVRVS</sequence>
<evidence type="ECO:0000259" key="4">
    <source>
        <dbReference type="Pfam" id="PF09394"/>
    </source>
</evidence>
<evidence type="ECO:0000256" key="2">
    <source>
        <dbReference type="ARBA" id="ARBA00022704"/>
    </source>
</evidence>
<name>A0ABV8VG91_9NOCA</name>
<protein>
    <submittedName>
        <fullName evidence="5">Protease inhibitor I42 family protein</fullName>
    </submittedName>
</protein>
<keyword evidence="6" id="KW-1185">Reference proteome</keyword>
<dbReference type="RefSeq" id="WP_378561004.1">
    <property type="nucleotide sequence ID" value="NZ_JBHSDL010000014.1"/>
</dbReference>
<proteinExistence type="predicted"/>
<feature type="compositionally biased region" description="Low complexity" evidence="3">
    <location>
        <begin position="29"/>
        <end position="42"/>
    </location>
</feature>
<dbReference type="EMBL" id="JBHSDL010000014">
    <property type="protein sequence ID" value="MFC4375014.1"/>
    <property type="molecule type" value="Genomic_DNA"/>
</dbReference>
<keyword evidence="1 5" id="KW-0646">Protease inhibitor</keyword>
<comment type="caution">
    <text evidence="5">The sequence shown here is derived from an EMBL/GenBank/DDBJ whole genome shotgun (WGS) entry which is preliminary data.</text>
</comment>
<dbReference type="GO" id="GO:0030414">
    <property type="term" value="F:peptidase inhibitor activity"/>
    <property type="evidence" value="ECO:0007669"/>
    <property type="project" value="UniProtKB-KW"/>
</dbReference>
<dbReference type="InterPro" id="IPR036331">
    <property type="entry name" value="Chagasin-like_sf"/>
</dbReference>
<dbReference type="Pfam" id="PF09394">
    <property type="entry name" value="Inhibitor_I42"/>
    <property type="match status" value="1"/>
</dbReference>